<name>A0AAE0IDI9_9PEZI</name>
<dbReference type="GO" id="GO:0046872">
    <property type="term" value="F:metal ion binding"/>
    <property type="evidence" value="ECO:0007669"/>
    <property type="project" value="UniProtKB-KW"/>
</dbReference>
<evidence type="ECO:0000256" key="4">
    <source>
        <dbReference type="ARBA" id="ARBA00023004"/>
    </source>
</evidence>
<evidence type="ECO:0000256" key="2">
    <source>
        <dbReference type="ARBA" id="ARBA00022723"/>
    </source>
</evidence>
<dbReference type="EMBL" id="JAUEDM010000003">
    <property type="protein sequence ID" value="KAK3323024.1"/>
    <property type="molecule type" value="Genomic_DNA"/>
</dbReference>
<comment type="similarity">
    <text evidence="1">Belongs to the iron/ascorbate-dependent oxidoreductase family.</text>
</comment>
<sequence>MTVAAQELSSSSMDLPIIDLDVFRNQPRDSPAVQDECLKAAKALITFGALVLHDSRVSEKDNDNFLDLLEDYFAQPEEDLKKDERPELSYQIGVTLENTEKPKCAVDEPCLRVIERLDPSERPLDITAHSPDPKCRFFWKMVEKPPYETKFPGLNAANIVPEAPHIRERWTPTMDQWGASMKNAVEGLTEMTAVGLGLPAETFREAGRYGPHLLAPTASDLTKYGEKDTILAGFHTDLNFLTIHGRSRYPGLHIWARNTGRRIAVKIPPGNYLLVQAGKQLEHITGGLIKAGFHEVVVNDKTVDVIEARKQKFPERPLVRISSTFFWHLSSDYDLTPIPEVAEKARQVRAEQFNLGKDEGEEAQYPPMKVGEQVQNELKHIALMA</sequence>
<keyword evidence="7" id="KW-1185">Reference proteome</keyword>
<dbReference type="PANTHER" id="PTHR10209:SF874">
    <property type="entry name" value="2-OXOGLUTARATE (2OG) AND FE(II)-DEPENDENT OXYGENASE SUPERFAMILY PROTEIN"/>
    <property type="match status" value="1"/>
</dbReference>
<comment type="caution">
    <text evidence="6">The sequence shown here is derived from an EMBL/GenBank/DDBJ whole genome shotgun (WGS) entry which is preliminary data.</text>
</comment>
<organism evidence="6 7">
    <name type="scientific">Apodospora peruviana</name>
    <dbReference type="NCBI Taxonomy" id="516989"/>
    <lineage>
        <taxon>Eukaryota</taxon>
        <taxon>Fungi</taxon>
        <taxon>Dikarya</taxon>
        <taxon>Ascomycota</taxon>
        <taxon>Pezizomycotina</taxon>
        <taxon>Sordariomycetes</taxon>
        <taxon>Sordariomycetidae</taxon>
        <taxon>Sordariales</taxon>
        <taxon>Lasiosphaeriaceae</taxon>
        <taxon>Apodospora</taxon>
    </lineage>
</organism>
<dbReference type="Pfam" id="PF03171">
    <property type="entry name" value="2OG-FeII_Oxy"/>
    <property type="match status" value="1"/>
</dbReference>
<evidence type="ECO:0000313" key="7">
    <source>
        <dbReference type="Proteomes" id="UP001283341"/>
    </source>
</evidence>
<keyword evidence="4" id="KW-0408">Iron</keyword>
<evidence type="ECO:0000256" key="1">
    <source>
        <dbReference type="ARBA" id="ARBA00008056"/>
    </source>
</evidence>
<keyword evidence="3" id="KW-0560">Oxidoreductase</keyword>
<dbReference type="FunFam" id="2.60.120.330:FF:000039">
    <property type="entry name" value="Unplaced genomic scaffold supercont1.13, whole genome shotgun sequence"/>
    <property type="match status" value="1"/>
</dbReference>
<accession>A0AAE0IDI9</accession>
<gene>
    <name evidence="6" type="ORF">B0H66DRAFT_218529</name>
</gene>
<dbReference type="AlphaFoldDB" id="A0AAE0IDI9"/>
<dbReference type="Proteomes" id="UP001283341">
    <property type="component" value="Unassembled WGS sequence"/>
</dbReference>
<keyword evidence="2" id="KW-0479">Metal-binding</keyword>
<dbReference type="SUPFAM" id="SSF51197">
    <property type="entry name" value="Clavaminate synthase-like"/>
    <property type="match status" value="1"/>
</dbReference>
<dbReference type="InterPro" id="IPR027443">
    <property type="entry name" value="IPNS-like_sf"/>
</dbReference>
<dbReference type="PANTHER" id="PTHR10209">
    <property type="entry name" value="OXIDOREDUCTASE, 2OG-FE II OXYGENASE FAMILY PROTEIN"/>
    <property type="match status" value="1"/>
</dbReference>
<dbReference type="InterPro" id="IPR044861">
    <property type="entry name" value="IPNS-like_FE2OG_OXY"/>
</dbReference>
<protein>
    <recommendedName>
        <fullName evidence="5">Isopenicillin N synthase-like Fe(2+) 2OG dioxygenase domain-containing protein</fullName>
    </recommendedName>
</protein>
<evidence type="ECO:0000259" key="5">
    <source>
        <dbReference type="Pfam" id="PF03171"/>
    </source>
</evidence>
<feature type="domain" description="Isopenicillin N synthase-like Fe(2+) 2OG dioxygenase" evidence="5">
    <location>
        <begin position="230"/>
        <end position="328"/>
    </location>
</feature>
<dbReference type="GO" id="GO:0016491">
    <property type="term" value="F:oxidoreductase activity"/>
    <property type="evidence" value="ECO:0007669"/>
    <property type="project" value="UniProtKB-KW"/>
</dbReference>
<reference evidence="6" key="2">
    <citation type="submission" date="2023-06" db="EMBL/GenBank/DDBJ databases">
        <authorList>
            <consortium name="Lawrence Berkeley National Laboratory"/>
            <person name="Haridas S."/>
            <person name="Hensen N."/>
            <person name="Bonometti L."/>
            <person name="Westerberg I."/>
            <person name="Brannstrom I.O."/>
            <person name="Guillou S."/>
            <person name="Cros-Aarteil S."/>
            <person name="Calhoun S."/>
            <person name="Kuo A."/>
            <person name="Mondo S."/>
            <person name="Pangilinan J."/>
            <person name="Riley R."/>
            <person name="Labutti K."/>
            <person name="Andreopoulos B."/>
            <person name="Lipzen A."/>
            <person name="Chen C."/>
            <person name="Yanf M."/>
            <person name="Daum C."/>
            <person name="Ng V."/>
            <person name="Clum A."/>
            <person name="Steindorff A."/>
            <person name="Ohm R."/>
            <person name="Martin F."/>
            <person name="Silar P."/>
            <person name="Natvig D."/>
            <person name="Lalanne C."/>
            <person name="Gautier V."/>
            <person name="Ament-Velasquez S.L."/>
            <person name="Kruys A."/>
            <person name="Hutchinson M.I."/>
            <person name="Powell A.J."/>
            <person name="Barry K."/>
            <person name="Miller A.N."/>
            <person name="Grigoriev I.V."/>
            <person name="Debuchy R."/>
            <person name="Gladieux P."/>
            <person name="Thoren M.H."/>
            <person name="Johannesson H."/>
        </authorList>
    </citation>
    <scope>NUCLEOTIDE SEQUENCE</scope>
    <source>
        <strain evidence="6">CBS 118394</strain>
    </source>
</reference>
<evidence type="ECO:0000256" key="3">
    <source>
        <dbReference type="ARBA" id="ARBA00023002"/>
    </source>
</evidence>
<evidence type="ECO:0000313" key="6">
    <source>
        <dbReference type="EMBL" id="KAK3323024.1"/>
    </source>
</evidence>
<dbReference type="Gene3D" id="2.60.120.330">
    <property type="entry name" value="B-lactam Antibiotic, Isopenicillin N Synthase, Chain"/>
    <property type="match status" value="1"/>
</dbReference>
<proteinExistence type="inferred from homology"/>
<reference evidence="6" key="1">
    <citation type="journal article" date="2023" name="Mol. Phylogenet. Evol.">
        <title>Genome-scale phylogeny and comparative genomics of the fungal order Sordariales.</title>
        <authorList>
            <person name="Hensen N."/>
            <person name="Bonometti L."/>
            <person name="Westerberg I."/>
            <person name="Brannstrom I.O."/>
            <person name="Guillou S."/>
            <person name="Cros-Aarteil S."/>
            <person name="Calhoun S."/>
            <person name="Haridas S."/>
            <person name="Kuo A."/>
            <person name="Mondo S."/>
            <person name="Pangilinan J."/>
            <person name="Riley R."/>
            <person name="LaButti K."/>
            <person name="Andreopoulos B."/>
            <person name="Lipzen A."/>
            <person name="Chen C."/>
            <person name="Yan M."/>
            <person name="Daum C."/>
            <person name="Ng V."/>
            <person name="Clum A."/>
            <person name="Steindorff A."/>
            <person name="Ohm R.A."/>
            <person name="Martin F."/>
            <person name="Silar P."/>
            <person name="Natvig D.O."/>
            <person name="Lalanne C."/>
            <person name="Gautier V."/>
            <person name="Ament-Velasquez S.L."/>
            <person name="Kruys A."/>
            <person name="Hutchinson M.I."/>
            <person name="Powell A.J."/>
            <person name="Barry K."/>
            <person name="Miller A.N."/>
            <person name="Grigoriev I.V."/>
            <person name="Debuchy R."/>
            <person name="Gladieux P."/>
            <person name="Hiltunen Thoren M."/>
            <person name="Johannesson H."/>
        </authorList>
    </citation>
    <scope>NUCLEOTIDE SEQUENCE</scope>
    <source>
        <strain evidence="6">CBS 118394</strain>
    </source>
</reference>